<dbReference type="EMBL" id="CP005933">
    <property type="protein sequence ID" value="AIA33829.1"/>
    <property type="molecule type" value="Genomic_DNA"/>
</dbReference>
<sequence length="54" mass="6616">MDGYKNKDKNNWNITTKNENCFLKRENINNTQWKTQEKKKYVNNYIKGKIKMCL</sequence>
<proteinExistence type="predicted"/>
<dbReference type="PATRIC" id="fig|1316930.3.peg.253"/>
<reference evidence="1 2" key="1">
    <citation type="submission" date="2013-04" db="EMBL/GenBank/DDBJ databases">
        <authorList>
            <person name="Lin L."/>
            <person name="Zeng Z."/>
            <person name="Xie J."/>
            <person name="Luo L."/>
            <person name="Yang Z."/>
            <person name="Liang W."/>
            <person name="Lin H."/>
            <person name="Dong C."/>
            <person name="Sun Y."/>
        </authorList>
    </citation>
    <scope>NUCLEOTIDE SEQUENCE [LARGE SCALE GENOMIC DNA]</scope>
    <source>
        <strain evidence="1 2">CQ-W70</strain>
    </source>
</reference>
<name>A0A059XYZ4_MYCBV</name>
<organism evidence="1 2">
    <name type="scientific">Mycoplasmopsis bovis CQ-W70</name>
    <dbReference type="NCBI Taxonomy" id="1316930"/>
    <lineage>
        <taxon>Bacteria</taxon>
        <taxon>Bacillati</taxon>
        <taxon>Mycoplasmatota</taxon>
        <taxon>Mycoplasmoidales</taxon>
        <taxon>Metamycoplasmataceae</taxon>
        <taxon>Mycoplasmopsis</taxon>
    </lineage>
</organism>
<dbReference type="AlphaFoldDB" id="A0A059XYZ4"/>
<protein>
    <submittedName>
        <fullName evidence="1">Uncharacterized protein</fullName>
    </submittedName>
</protein>
<dbReference type="Proteomes" id="UP000027182">
    <property type="component" value="Chromosome"/>
</dbReference>
<dbReference type="KEGG" id="mbq:K668_01215"/>
<accession>A0A059XYZ4</accession>
<evidence type="ECO:0000313" key="2">
    <source>
        <dbReference type="Proteomes" id="UP000027182"/>
    </source>
</evidence>
<gene>
    <name evidence="1" type="ORF">K668_01215</name>
</gene>
<dbReference type="HOGENOM" id="CLU_3045529_0_0_14"/>
<evidence type="ECO:0000313" key="1">
    <source>
        <dbReference type="EMBL" id="AIA33829.1"/>
    </source>
</evidence>